<keyword evidence="3" id="KW-0479">Metal-binding</keyword>
<evidence type="ECO:0000256" key="4">
    <source>
        <dbReference type="SAM" id="MobiDB-lite"/>
    </source>
</evidence>
<dbReference type="PROSITE" id="PS50106">
    <property type="entry name" value="PDZ"/>
    <property type="match status" value="1"/>
</dbReference>
<organism evidence="6 7">
    <name type="scientific">Plectus sambesii</name>
    <dbReference type="NCBI Taxonomy" id="2011161"/>
    <lineage>
        <taxon>Eukaryota</taxon>
        <taxon>Metazoa</taxon>
        <taxon>Ecdysozoa</taxon>
        <taxon>Nematoda</taxon>
        <taxon>Chromadorea</taxon>
        <taxon>Plectida</taxon>
        <taxon>Plectina</taxon>
        <taxon>Plectoidea</taxon>
        <taxon>Plectidae</taxon>
        <taxon>Plectus</taxon>
    </lineage>
</organism>
<keyword evidence="3" id="KW-0862">Zinc</keyword>
<evidence type="ECO:0000313" key="7">
    <source>
        <dbReference type="WBParaSite" id="PSAMB.scaffold606size45983.g7508.t1"/>
    </source>
</evidence>
<keyword evidence="2" id="KW-0963">Cytoplasm</keyword>
<feature type="region of interest" description="Disordered" evidence="4">
    <location>
        <begin position="92"/>
        <end position="189"/>
    </location>
</feature>
<dbReference type="GO" id="GO:0030036">
    <property type="term" value="P:actin cytoskeleton organization"/>
    <property type="evidence" value="ECO:0007669"/>
    <property type="project" value="TreeGrafter"/>
</dbReference>
<dbReference type="Proteomes" id="UP000887566">
    <property type="component" value="Unplaced"/>
</dbReference>
<accession>A0A914X5A7</accession>
<dbReference type="InterPro" id="IPR031847">
    <property type="entry name" value="PDLI1-4/Zasp-like_mid"/>
</dbReference>
<feature type="region of interest" description="Disordered" evidence="4">
    <location>
        <begin position="234"/>
        <end position="263"/>
    </location>
</feature>
<dbReference type="SMART" id="SM00735">
    <property type="entry name" value="ZM"/>
    <property type="match status" value="1"/>
</dbReference>
<proteinExistence type="predicted"/>
<feature type="compositionally biased region" description="Polar residues" evidence="4">
    <location>
        <begin position="92"/>
        <end position="124"/>
    </location>
</feature>
<dbReference type="GO" id="GO:0001725">
    <property type="term" value="C:stress fiber"/>
    <property type="evidence" value="ECO:0007669"/>
    <property type="project" value="TreeGrafter"/>
</dbReference>
<dbReference type="PANTHER" id="PTHR24214">
    <property type="entry name" value="PDZ AND LIM DOMAIN PROTEIN ZASP"/>
    <property type="match status" value="1"/>
</dbReference>
<dbReference type="InterPro" id="IPR036034">
    <property type="entry name" value="PDZ_sf"/>
</dbReference>
<dbReference type="InterPro" id="IPR001478">
    <property type="entry name" value="PDZ"/>
</dbReference>
<dbReference type="SUPFAM" id="SSF50156">
    <property type="entry name" value="PDZ domain-like"/>
    <property type="match status" value="1"/>
</dbReference>
<evidence type="ECO:0000256" key="3">
    <source>
        <dbReference type="ARBA" id="ARBA00023038"/>
    </source>
</evidence>
<dbReference type="GO" id="GO:0051371">
    <property type="term" value="F:muscle alpha-actinin binding"/>
    <property type="evidence" value="ECO:0007669"/>
    <property type="project" value="TreeGrafter"/>
</dbReference>
<dbReference type="Pfam" id="PF15936">
    <property type="entry name" value="DUF4749"/>
    <property type="match status" value="1"/>
</dbReference>
<dbReference type="SMART" id="SM00228">
    <property type="entry name" value="PDZ"/>
    <property type="match status" value="1"/>
</dbReference>
<dbReference type="GO" id="GO:0061061">
    <property type="term" value="P:muscle structure development"/>
    <property type="evidence" value="ECO:0007669"/>
    <property type="project" value="TreeGrafter"/>
</dbReference>
<dbReference type="FunFam" id="2.30.42.10:FF:000055">
    <property type="entry name" value="PDZ and LIM domain protein 3"/>
    <property type="match status" value="1"/>
</dbReference>
<feature type="compositionally biased region" description="Polar residues" evidence="4">
    <location>
        <begin position="234"/>
        <end position="243"/>
    </location>
</feature>
<evidence type="ECO:0000313" key="6">
    <source>
        <dbReference type="Proteomes" id="UP000887566"/>
    </source>
</evidence>
<dbReference type="Gene3D" id="2.30.42.10">
    <property type="match status" value="1"/>
</dbReference>
<dbReference type="InterPro" id="IPR006643">
    <property type="entry name" value="Zasp-like_motif"/>
</dbReference>
<sequence length="367" mass="40825">MARYQHVDVTLHRDALHMPWGFRLRGGRDFDEPLVIERVAADGAAQGQLHPGDQLLALQGHNASQLVHQEATSIILNSGSQLAISVLRPMTANHTPNTSTAQSNRQNSTTPVNGQNAATPSRWRSNSEGEKEPPKIATNSNLAKLMTSTLSTVDPNARSRWSPSRCSTPSLRKGPTMNSLGIPPKFRDDTGYAREEDITLYLPRRPSGRQTPQPQAYDPRNYQMRDALSMSLRSPTGTFSGRKTPTVVEIGSPTSNGPHRPSSAVGVWTPPVHQPNSKLVHMQYNSPMSLYTPNNVADMIEKQTGSKIAWQKKPPVRFLDDITDSPTYQFVQNLEQERPMRATSEGPLNQSLTLRHLQRYYDRANVH</sequence>
<comment type="subcellular location">
    <subcellularLocation>
        <location evidence="1">Cytoplasm</location>
    </subcellularLocation>
</comment>
<name>A0A914X5A7_9BILA</name>
<feature type="domain" description="PDZ" evidence="5">
    <location>
        <begin position="8"/>
        <end position="90"/>
    </location>
</feature>
<evidence type="ECO:0000259" key="5">
    <source>
        <dbReference type="PROSITE" id="PS50106"/>
    </source>
</evidence>
<dbReference type="WBParaSite" id="PSAMB.scaffold606size45983.g7508.t1">
    <property type="protein sequence ID" value="PSAMB.scaffold606size45983.g7508.t1"/>
    <property type="gene ID" value="PSAMB.scaffold606size45983.g7508"/>
</dbReference>
<protein>
    <submittedName>
        <fullName evidence="7">PDZ domain-containing protein</fullName>
    </submittedName>
</protein>
<dbReference type="Pfam" id="PF00595">
    <property type="entry name" value="PDZ"/>
    <property type="match status" value="1"/>
</dbReference>
<reference evidence="7" key="1">
    <citation type="submission" date="2022-11" db="UniProtKB">
        <authorList>
            <consortium name="WormBaseParasite"/>
        </authorList>
    </citation>
    <scope>IDENTIFICATION</scope>
</reference>
<dbReference type="PANTHER" id="PTHR24214:SF38">
    <property type="entry name" value="PDZ AND LIM DOMAIN PROTEIN ZASP-RELATED"/>
    <property type="match status" value="1"/>
</dbReference>
<dbReference type="GO" id="GO:0005912">
    <property type="term" value="C:adherens junction"/>
    <property type="evidence" value="ECO:0007669"/>
    <property type="project" value="TreeGrafter"/>
</dbReference>
<dbReference type="InterPro" id="IPR050604">
    <property type="entry name" value="PDZ-LIM_domain"/>
</dbReference>
<dbReference type="GO" id="GO:0031941">
    <property type="term" value="C:filamentous actin"/>
    <property type="evidence" value="ECO:0007669"/>
    <property type="project" value="TreeGrafter"/>
</dbReference>
<feature type="compositionally biased region" description="Basic and acidic residues" evidence="4">
    <location>
        <begin position="125"/>
        <end position="134"/>
    </location>
</feature>
<keyword evidence="3" id="KW-0440">LIM domain</keyword>
<dbReference type="AlphaFoldDB" id="A0A914X5A7"/>
<evidence type="ECO:0000256" key="2">
    <source>
        <dbReference type="ARBA" id="ARBA00022490"/>
    </source>
</evidence>
<evidence type="ECO:0000256" key="1">
    <source>
        <dbReference type="ARBA" id="ARBA00004496"/>
    </source>
</evidence>
<feature type="compositionally biased region" description="Polar residues" evidence="4">
    <location>
        <begin position="137"/>
        <end position="170"/>
    </location>
</feature>
<keyword evidence="6" id="KW-1185">Reference proteome</keyword>
<dbReference type="GO" id="GO:0030018">
    <property type="term" value="C:Z disc"/>
    <property type="evidence" value="ECO:0007669"/>
    <property type="project" value="TreeGrafter"/>
</dbReference>
<dbReference type="GO" id="GO:0003779">
    <property type="term" value="F:actin binding"/>
    <property type="evidence" value="ECO:0007669"/>
    <property type="project" value="TreeGrafter"/>
</dbReference>